<feature type="compositionally biased region" description="Polar residues" evidence="9">
    <location>
        <begin position="60"/>
        <end position="89"/>
    </location>
</feature>
<dbReference type="AlphaFoldDB" id="A0A8X7NNY3"/>
<keyword evidence="1" id="KW-0479">Metal-binding</keyword>
<protein>
    <recommendedName>
        <fullName evidence="8">Glucose starvation modulator protein 1</fullName>
    </recommendedName>
</protein>
<keyword evidence="6" id="KW-0539">Nucleus</keyword>
<dbReference type="Proteomes" id="UP000590412">
    <property type="component" value="Unassembled WGS sequence"/>
</dbReference>
<dbReference type="GO" id="GO:0000977">
    <property type="term" value="F:RNA polymerase II transcription regulatory region sequence-specific DNA binding"/>
    <property type="evidence" value="ECO:0007669"/>
    <property type="project" value="TreeGrafter"/>
</dbReference>
<comment type="function">
    <text evidence="7">Transcription factor which regulates nonfermentable carbon utilization.</text>
</comment>
<accession>A0A8X7NNY3</accession>
<proteinExistence type="predicted"/>
<reference evidence="11" key="1">
    <citation type="submission" date="2020-03" db="EMBL/GenBank/DDBJ databases">
        <title>FDA dAtabase for Regulatory Grade micrObial Sequences (FDA-ARGOS): Supporting development and validation of Infectious Disease Dx tests.</title>
        <authorList>
            <person name="Campos J."/>
            <person name="Goldberg B."/>
            <person name="Tallon L."/>
            <person name="Sadzewicz L."/>
            <person name="Vavikolanu K."/>
            <person name="Mehta A."/>
            <person name="Aluvathingal J."/>
            <person name="Nadendla S."/>
            <person name="Nandy P."/>
            <person name="Geyer C."/>
            <person name="Yan Y."/>
            <person name="Sichtig H."/>
        </authorList>
    </citation>
    <scope>NUCLEOTIDE SEQUENCE [LARGE SCALE GENOMIC DNA]</scope>
    <source>
        <strain evidence="11">FDAARGOS_652</strain>
    </source>
</reference>
<keyword evidence="5" id="KW-0804">Transcription</keyword>
<name>A0A8X7NNY3_CANPA</name>
<dbReference type="EMBL" id="JABWAB010000002">
    <property type="protein sequence ID" value="KAF6057989.1"/>
    <property type="molecule type" value="Genomic_DNA"/>
</dbReference>
<dbReference type="PANTHER" id="PTHR47659:SF8">
    <property type="entry name" value="GLUCOSE STARVATION MODULATOR PROTEIN 1"/>
    <property type="match status" value="1"/>
</dbReference>
<dbReference type="GO" id="GO:0008270">
    <property type="term" value="F:zinc ion binding"/>
    <property type="evidence" value="ECO:0007669"/>
    <property type="project" value="InterPro"/>
</dbReference>
<organism evidence="11 12">
    <name type="scientific">Candida parapsilosis</name>
    <name type="common">Yeast</name>
    <dbReference type="NCBI Taxonomy" id="5480"/>
    <lineage>
        <taxon>Eukaryota</taxon>
        <taxon>Fungi</taxon>
        <taxon>Dikarya</taxon>
        <taxon>Ascomycota</taxon>
        <taxon>Saccharomycotina</taxon>
        <taxon>Pichiomycetes</taxon>
        <taxon>Debaryomycetaceae</taxon>
        <taxon>Candida/Lodderomyces clade</taxon>
        <taxon>Candida</taxon>
    </lineage>
</organism>
<evidence type="ECO:0000256" key="7">
    <source>
        <dbReference type="ARBA" id="ARBA00037336"/>
    </source>
</evidence>
<dbReference type="PANTHER" id="PTHR47659">
    <property type="entry name" value="ZN(II)2CYS6 TRANSCRIPTION FACTOR (EUROFUNG)-RELATED"/>
    <property type="match status" value="1"/>
</dbReference>
<evidence type="ECO:0000256" key="9">
    <source>
        <dbReference type="SAM" id="MobiDB-lite"/>
    </source>
</evidence>
<sequence>MTKKLTPQEKQNRKPASRACTFCHQKHLQCSNERPCKNCVKRNIASECHDIVRKRVKYLTGSSKPSTSNKSRQSSEVSTQNSSFSTSPVSIMEDGSKTRPAPIANEVNDAQLIPIQLHSKQETSSSLPMEDSSVTQIKDIWTRLLSICCIKIQISTMTP</sequence>
<dbReference type="GO" id="GO:0005634">
    <property type="term" value="C:nucleus"/>
    <property type="evidence" value="ECO:0007669"/>
    <property type="project" value="TreeGrafter"/>
</dbReference>
<dbReference type="PROSITE" id="PS50048">
    <property type="entry name" value="ZN2_CY6_FUNGAL_2"/>
    <property type="match status" value="1"/>
</dbReference>
<evidence type="ECO:0000313" key="11">
    <source>
        <dbReference type="EMBL" id="KAF6057989.1"/>
    </source>
</evidence>
<keyword evidence="4" id="KW-0238">DNA-binding</keyword>
<gene>
    <name evidence="11" type="ORF">FOB60_001451</name>
</gene>
<dbReference type="PROSITE" id="PS00463">
    <property type="entry name" value="ZN2_CY6_FUNGAL_1"/>
    <property type="match status" value="1"/>
</dbReference>
<evidence type="ECO:0000256" key="5">
    <source>
        <dbReference type="ARBA" id="ARBA00023163"/>
    </source>
</evidence>
<keyword evidence="3" id="KW-0805">Transcription regulation</keyword>
<dbReference type="SMART" id="SM00066">
    <property type="entry name" value="GAL4"/>
    <property type="match status" value="1"/>
</dbReference>
<dbReference type="Gene3D" id="4.10.240.10">
    <property type="entry name" value="Zn(2)-C6 fungal-type DNA-binding domain"/>
    <property type="match status" value="1"/>
</dbReference>
<evidence type="ECO:0000256" key="6">
    <source>
        <dbReference type="ARBA" id="ARBA00023242"/>
    </source>
</evidence>
<feature type="region of interest" description="Disordered" evidence="9">
    <location>
        <begin position="59"/>
        <end position="102"/>
    </location>
</feature>
<evidence type="ECO:0000259" key="10">
    <source>
        <dbReference type="PROSITE" id="PS50048"/>
    </source>
</evidence>
<evidence type="ECO:0000256" key="8">
    <source>
        <dbReference type="ARBA" id="ARBA00039294"/>
    </source>
</evidence>
<dbReference type="InterPro" id="IPR001138">
    <property type="entry name" value="Zn2Cys6_DnaBD"/>
</dbReference>
<dbReference type="GO" id="GO:0009267">
    <property type="term" value="P:cellular response to starvation"/>
    <property type="evidence" value="ECO:0007669"/>
    <property type="project" value="TreeGrafter"/>
</dbReference>
<dbReference type="CDD" id="cd00067">
    <property type="entry name" value="GAL4"/>
    <property type="match status" value="1"/>
</dbReference>
<dbReference type="Pfam" id="PF00172">
    <property type="entry name" value="Zn_clus"/>
    <property type="match status" value="1"/>
</dbReference>
<comment type="caution">
    <text evidence="11">The sequence shown here is derived from an EMBL/GenBank/DDBJ whole genome shotgun (WGS) entry which is preliminary data.</text>
</comment>
<evidence type="ECO:0000256" key="4">
    <source>
        <dbReference type="ARBA" id="ARBA00023125"/>
    </source>
</evidence>
<evidence type="ECO:0000256" key="3">
    <source>
        <dbReference type="ARBA" id="ARBA00023015"/>
    </source>
</evidence>
<evidence type="ECO:0000313" key="12">
    <source>
        <dbReference type="Proteomes" id="UP000590412"/>
    </source>
</evidence>
<dbReference type="InterPro" id="IPR036864">
    <property type="entry name" value="Zn2-C6_fun-type_DNA-bd_sf"/>
</dbReference>
<dbReference type="SUPFAM" id="SSF57701">
    <property type="entry name" value="Zn2/Cys6 DNA-binding domain"/>
    <property type="match status" value="1"/>
</dbReference>
<dbReference type="InterPro" id="IPR050335">
    <property type="entry name" value="ERT1_acuK_gluconeogen_tf"/>
</dbReference>
<keyword evidence="2" id="KW-0862">Zinc</keyword>
<evidence type="ECO:0000256" key="1">
    <source>
        <dbReference type="ARBA" id="ARBA00022723"/>
    </source>
</evidence>
<dbReference type="GO" id="GO:0000981">
    <property type="term" value="F:DNA-binding transcription factor activity, RNA polymerase II-specific"/>
    <property type="evidence" value="ECO:0007669"/>
    <property type="project" value="InterPro"/>
</dbReference>
<feature type="domain" description="Zn(2)-C6 fungal-type" evidence="10">
    <location>
        <begin position="19"/>
        <end position="48"/>
    </location>
</feature>
<evidence type="ECO:0000256" key="2">
    <source>
        <dbReference type="ARBA" id="ARBA00022833"/>
    </source>
</evidence>